<evidence type="ECO:0000313" key="1">
    <source>
        <dbReference type="EMBL" id="KAL3786295.1"/>
    </source>
</evidence>
<dbReference type="Proteomes" id="UP001530315">
    <property type="component" value="Unassembled WGS sequence"/>
</dbReference>
<evidence type="ECO:0000313" key="2">
    <source>
        <dbReference type="Proteomes" id="UP001530315"/>
    </source>
</evidence>
<proteinExistence type="predicted"/>
<dbReference type="EMBL" id="JALLAZ020000837">
    <property type="protein sequence ID" value="KAL3786295.1"/>
    <property type="molecule type" value="Genomic_DNA"/>
</dbReference>
<reference evidence="1 2" key="1">
    <citation type="submission" date="2024-10" db="EMBL/GenBank/DDBJ databases">
        <title>Updated reference genomes for cyclostephanoid diatoms.</title>
        <authorList>
            <person name="Roberts W.R."/>
            <person name="Alverson A.J."/>
        </authorList>
    </citation>
    <scope>NUCLEOTIDE SEQUENCE [LARGE SCALE GENOMIC DNA]</scope>
    <source>
        <strain evidence="1 2">AJA276-08</strain>
    </source>
</reference>
<sequence length="233" mass="27303">MVWAELIYGNTKSLNQRHKDVLWKFDNAYQDHSCILKRALFHLSETTGDLNYFINPLKYFAQVLLIENGIDDMEMKKGIQPFWTASGLINFLSSAEDLFLSDNLTRQEYATLVNAVFEERPLIEALYHVFENPRILDMKNAENHLHLDDLLRMATNYYYVQEDWRSMLKTNISKVVCDDELINFLGGKYLLDQTDVLFEQVYREDEVIEILKGKYLLRSGFAKGSENMVSLYL</sequence>
<keyword evidence="2" id="KW-1185">Reference proteome</keyword>
<accession>A0ABD3PDX2</accession>
<name>A0ABD3PDX2_9STRA</name>
<dbReference type="AlphaFoldDB" id="A0ABD3PDX2"/>
<protein>
    <submittedName>
        <fullName evidence="1">Uncharacterized protein</fullName>
    </submittedName>
</protein>
<gene>
    <name evidence="1" type="ORF">ACHAW5_001908</name>
</gene>
<comment type="caution">
    <text evidence="1">The sequence shown here is derived from an EMBL/GenBank/DDBJ whole genome shotgun (WGS) entry which is preliminary data.</text>
</comment>
<organism evidence="1 2">
    <name type="scientific">Stephanodiscus triporus</name>
    <dbReference type="NCBI Taxonomy" id="2934178"/>
    <lineage>
        <taxon>Eukaryota</taxon>
        <taxon>Sar</taxon>
        <taxon>Stramenopiles</taxon>
        <taxon>Ochrophyta</taxon>
        <taxon>Bacillariophyta</taxon>
        <taxon>Coscinodiscophyceae</taxon>
        <taxon>Thalassiosirophycidae</taxon>
        <taxon>Stephanodiscales</taxon>
        <taxon>Stephanodiscaceae</taxon>
        <taxon>Stephanodiscus</taxon>
    </lineage>
</organism>